<keyword evidence="2" id="KW-1185">Reference proteome</keyword>
<dbReference type="KEGG" id="minf:MESINF_0844"/>
<dbReference type="EMBL" id="LS974202">
    <property type="protein sequence ID" value="SSC12293.1"/>
    <property type="molecule type" value="Genomic_DNA"/>
</dbReference>
<evidence type="ECO:0000313" key="2">
    <source>
        <dbReference type="Proteomes" id="UP000250796"/>
    </source>
</evidence>
<reference evidence="1 2" key="1">
    <citation type="submission" date="2017-01" db="EMBL/GenBank/DDBJ databases">
        <authorList>
            <person name="Erauso G."/>
        </authorList>
    </citation>
    <scope>NUCLEOTIDE SEQUENCE [LARGE SCALE GENOMIC DNA]</scope>
    <source>
        <strain evidence="1">MESINF1</strain>
    </source>
</reference>
<accession>A0A7Z7LF24</accession>
<name>A0A7Z7LF24_9BACT</name>
<organism evidence="1 2">
    <name type="scientific">Mesotoga infera</name>
    <dbReference type="NCBI Taxonomy" id="1236046"/>
    <lineage>
        <taxon>Bacteria</taxon>
        <taxon>Thermotogati</taxon>
        <taxon>Thermotogota</taxon>
        <taxon>Thermotogae</taxon>
        <taxon>Kosmotogales</taxon>
        <taxon>Kosmotogaceae</taxon>
        <taxon>Mesotoga</taxon>
    </lineage>
</organism>
<sequence>MNAKYMTRKKERMDSVMAARVKFHYDLTLV</sequence>
<dbReference type="Proteomes" id="UP000250796">
    <property type="component" value="Chromosome MESINF"/>
</dbReference>
<proteinExistence type="predicted"/>
<dbReference type="AlphaFoldDB" id="A0A7Z7LF24"/>
<protein>
    <submittedName>
        <fullName evidence="1">Uncharacterized protein</fullName>
    </submittedName>
</protein>
<gene>
    <name evidence="1" type="ORF">MESINF_0844</name>
</gene>
<evidence type="ECO:0000313" key="1">
    <source>
        <dbReference type="EMBL" id="SSC12293.1"/>
    </source>
</evidence>